<comment type="caution">
    <text evidence="7">The sequence shown here is derived from an EMBL/GenBank/DDBJ whole genome shotgun (WGS) entry which is preliminary data.</text>
</comment>
<dbReference type="Pfam" id="PF00155">
    <property type="entry name" value="Aminotran_1_2"/>
    <property type="match status" value="1"/>
</dbReference>
<keyword evidence="7" id="KW-0032">Aminotransferase</keyword>
<dbReference type="CDD" id="cd07377">
    <property type="entry name" value="WHTH_GntR"/>
    <property type="match status" value="1"/>
</dbReference>
<dbReference type="EMBL" id="JAJHJB010000058">
    <property type="protein sequence ID" value="MCC5468323.1"/>
    <property type="molecule type" value="Genomic_DNA"/>
</dbReference>
<sequence length="488" mass="54778">MFVLSGKNGKPLYSQIYQQIRNHILSGNLRPGTKLSSSRHLSKELCVSRNTVDMAYQQLVSEGYLVGKSRSGYYIEALDNINIPVLMETKAKEEAILSEPLTAPKYNLQYGKLETAIFPFRKWRQLTNKCLRDDKEQIMNYGQVQGEPGLGTAISEFLREYRGVECTANQIVIGPGTQYCLTLACQLIQPSTTTIAIENPGFWAARSIFSNMGLRVIPIPVKKHGLQVKQLRMTDAKAVYVTPSHQFPTGNIMSIARRLELVEWAYKSDAIIIEDDYSCHLRYNVRPIQALQALAPDQVVYIGSFSKILSPSIRVAYMVLPQKLVDHFLLTAEHFPCSVPFLIQKPLELFLKEGEWGSHLRKITRHMKKKRDILIQALKDEFGDAVSISGENAGLHLLVQVKSPLPEQELVMRALQIGVLIHPAGNLWLNQKDAPFGTVLLGYGGITLEDIYPAVHLLRQVWLGDEKGVMGTGLLTLTFNDCMVDTPL</sequence>
<dbReference type="PANTHER" id="PTHR46577:SF1">
    <property type="entry name" value="HTH-TYPE TRANSCRIPTIONAL REGULATORY PROTEIN GABR"/>
    <property type="match status" value="1"/>
</dbReference>
<dbReference type="SMART" id="SM00345">
    <property type="entry name" value="HTH_GNTR"/>
    <property type="match status" value="1"/>
</dbReference>
<evidence type="ECO:0000256" key="1">
    <source>
        <dbReference type="ARBA" id="ARBA00005384"/>
    </source>
</evidence>
<dbReference type="PANTHER" id="PTHR46577">
    <property type="entry name" value="HTH-TYPE TRANSCRIPTIONAL REGULATORY PROTEIN GABR"/>
    <property type="match status" value="1"/>
</dbReference>
<dbReference type="Proteomes" id="UP001165492">
    <property type="component" value="Unassembled WGS sequence"/>
</dbReference>
<accession>A0ABS8I0Z6</accession>
<dbReference type="InterPro" id="IPR036388">
    <property type="entry name" value="WH-like_DNA-bd_sf"/>
</dbReference>
<keyword evidence="5" id="KW-0804">Transcription</keyword>
<dbReference type="InterPro" id="IPR004839">
    <property type="entry name" value="Aminotransferase_I/II_large"/>
</dbReference>
<organism evidence="7 8">
    <name type="scientific">Pelosinus baikalensis</name>
    <dbReference type="NCBI Taxonomy" id="2892015"/>
    <lineage>
        <taxon>Bacteria</taxon>
        <taxon>Bacillati</taxon>
        <taxon>Bacillota</taxon>
        <taxon>Negativicutes</taxon>
        <taxon>Selenomonadales</taxon>
        <taxon>Sporomusaceae</taxon>
        <taxon>Pelosinus</taxon>
    </lineage>
</organism>
<evidence type="ECO:0000256" key="4">
    <source>
        <dbReference type="ARBA" id="ARBA00023125"/>
    </source>
</evidence>
<dbReference type="InterPro" id="IPR015424">
    <property type="entry name" value="PyrdxlP-dep_Trfase"/>
</dbReference>
<dbReference type="RefSeq" id="WP_229537181.1">
    <property type="nucleotide sequence ID" value="NZ_JAJHJB010000058.1"/>
</dbReference>
<dbReference type="CDD" id="cd00609">
    <property type="entry name" value="AAT_like"/>
    <property type="match status" value="1"/>
</dbReference>
<dbReference type="InterPro" id="IPR051446">
    <property type="entry name" value="HTH_trans_reg/aminotransferase"/>
</dbReference>
<dbReference type="Gene3D" id="3.40.640.10">
    <property type="entry name" value="Type I PLP-dependent aspartate aminotransferase-like (Major domain)"/>
    <property type="match status" value="1"/>
</dbReference>
<proteinExistence type="inferred from homology"/>
<keyword evidence="7" id="KW-0808">Transferase</keyword>
<dbReference type="GO" id="GO:0008483">
    <property type="term" value="F:transaminase activity"/>
    <property type="evidence" value="ECO:0007669"/>
    <property type="project" value="UniProtKB-KW"/>
</dbReference>
<dbReference type="InterPro" id="IPR036390">
    <property type="entry name" value="WH_DNA-bd_sf"/>
</dbReference>
<dbReference type="InterPro" id="IPR015421">
    <property type="entry name" value="PyrdxlP-dep_Trfase_major"/>
</dbReference>
<dbReference type="Gene3D" id="1.10.10.10">
    <property type="entry name" value="Winged helix-like DNA-binding domain superfamily/Winged helix DNA-binding domain"/>
    <property type="match status" value="1"/>
</dbReference>
<evidence type="ECO:0000256" key="3">
    <source>
        <dbReference type="ARBA" id="ARBA00023015"/>
    </source>
</evidence>
<keyword evidence="3" id="KW-0805">Transcription regulation</keyword>
<keyword evidence="4" id="KW-0238">DNA-binding</keyword>
<evidence type="ECO:0000259" key="6">
    <source>
        <dbReference type="PROSITE" id="PS50949"/>
    </source>
</evidence>
<gene>
    <name evidence="7" type="ORF">LMF89_23585</name>
</gene>
<dbReference type="InterPro" id="IPR000524">
    <property type="entry name" value="Tscrpt_reg_HTH_GntR"/>
</dbReference>
<name>A0ABS8I0Z6_9FIRM</name>
<reference evidence="7" key="1">
    <citation type="submission" date="2021-11" db="EMBL/GenBank/DDBJ databases">
        <title>Description of a new species Pelosinus isolated from the bottom sediments of Lake Baikal.</title>
        <authorList>
            <person name="Zakharyuk A."/>
        </authorList>
    </citation>
    <scope>NUCLEOTIDE SEQUENCE</scope>
    <source>
        <strain evidence="7">Bkl1</strain>
    </source>
</reference>
<keyword evidence="8" id="KW-1185">Reference proteome</keyword>
<dbReference type="SUPFAM" id="SSF46785">
    <property type="entry name" value="Winged helix' DNA-binding domain"/>
    <property type="match status" value="1"/>
</dbReference>
<evidence type="ECO:0000256" key="5">
    <source>
        <dbReference type="ARBA" id="ARBA00023163"/>
    </source>
</evidence>
<evidence type="ECO:0000313" key="8">
    <source>
        <dbReference type="Proteomes" id="UP001165492"/>
    </source>
</evidence>
<dbReference type="PROSITE" id="PS50949">
    <property type="entry name" value="HTH_GNTR"/>
    <property type="match status" value="1"/>
</dbReference>
<keyword evidence="2" id="KW-0663">Pyridoxal phosphate</keyword>
<protein>
    <submittedName>
        <fullName evidence="7">PLP-dependent aminotransferase family protein</fullName>
    </submittedName>
</protein>
<dbReference type="SUPFAM" id="SSF53383">
    <property type="entry name" value="PLP-dependent transferases"/>
    <property type="match status" value="1"/>
</dbReference>
<evidence type="ECO:0000256" key="2">
    <source>
        <dbReference type="ARBA" id="ARBA00022898"/>
    </source>
</evidence>
<feature type="domain" description="HTH gntR-type" evidence="6">
    <location>
        <begin position="10"/>
        <end position="78"/>
    </location>
</feature>
<dbReference type="Pfam" id="PF00392">
    <property type="entry name" value="GntR"/>
    <property type="match status" value="1"/>
</dbReference>
<comment type="similarity">
    <text evidence="1">In the C-terminal section; belongs to the class-I pyridoxal-phosphate-dependent aminotransferase family.</text>
</comment>
<evidence type="ECO:0000313" key="7">
    <source>
        <dbReference type="EMBL" id="MCC5468323.1"/>
    </source>
</evidence>